<keyword evidence="2" id="KW-0808">Transferase</keyword>
<keyword evidence="3 6" id="KW-0547">Nucleotide-binding</keyword>
<keyword evidence="1" id="KW-0723">Serine/threonine-protein kinase</keyword>
<evidence type="ECO:0000256" key="1">
    <source>
        <dbReference type="ARBA" id="ARBA00022527"/>
    </source>
</evidence>
<evidence type="ECO:0000313" key="9">
    <source>
        <dbReference type="EMBL" id="AWP09101.1"/>
    </source>
</evidence>
<organism evidence="9 10">
    <name type="scientific">Scophthalmus maximus</name>
    <name type="common">Turbot</name>
    <name type="synonym">Psetta maxima</name>
    <dbReference type="NCBI Taxonomy" id="52904"/>
    <lineage>
        <taxon>Eukaryota</taxon>
        <taxon>Metazoa</taxon>
        <taxon>Chordata</taxon>
        <taxon>Craniata</taxon>
        <taxon>Vertebrata</taxon>
        <taxon>Euteleostomi</taxon>
        <taxon>Actinopterygii</taxon>
        <taxon>Neopterygii</taxon>
        <taxon>Teleostei</taxon>
        <taxon>Neoteleostei</taxon>
        <taxon>Acanthomorphata</taxon>
        <taxon>Carangaria</taxon>
        <taxon>Pleuronectiformes</taxon>
        <taxon>Pleuronectoidei</taxon>
        <taxon>Scophthalmidae</taxon>
        <taxon>Scophthalmus</taxon>
    </lineage>
</organism>
<evidence type="ECO:0000313" key="10">
    <source>
        <dbReference type="Proteomes" id="UP000246464"/>
    </source>
</evidence>
<dbReference type="InterPro" id="IPR011009">
    <property type="entry name" value="Kinase-like_dom_sf"/>
</dbReference>
<dbReference type="InterPro" id="IPR050494">
    <property type="entry name" value="Ser_Thr_dual-spec_kinase"/>
</dbReference>
<evidence type="ECO:0000256" key="3">
    <source>
        <dbReference type="ARBA" id="ARBA00022741"/>
    </source>
</evidence>
<feature type="compositionally biased region" description="Basic and acidic residues" evidence="7">
    <location>
        <begin position="289"/>
        <end position="299"/>
    </location>
</feature>
<protein>
    <submittedName>
        <fullName evidence="9">Putative homeodomain-interacting protein kinase 1-like</fullName>
    </submittedName>
</protein>
<evidence type="ECO:0000256" key="6">
    <source>
        <dbReference type="PROSITE-ProRule" id="PRU10141"/>
    </source>
</evidence>
<keyword evidence="9" id="KW-0371">Homeobox</keyword>
<accession>A0A2U9BY73</accession>
<dbReference type="PANTHER" id="PTHR24058">
    <property type="entry name" value="DUAL SPECIFICITY PROTEIN KINASE"/>
    <property type="match status" value="1"/>
</dbReference>
<evidence type="ECO:0000259" key="8">
    <source>
        <dbReference type="SMART" id="SM00220"/>
    </source>
</evidence>
<dbReference type="SUPFAM" id="SSF56112">
    <property type="entry name" value="Protein kinase-like (PK-like)"/>
    <property type="match status" value="2"/>
</dbReference>
<sequence>MALQISSTVPAQDDLLVPGTWLTCNYKVQSFLGEGTFGKVTKCVRMVDNRTGAIKVIKKSSTYEKQADAEVVVTTVDDEDVSCCSSSRSGNRVEEDFSTTVRQPNTAHRASGSITGELNNNQCAGSLQRSFWVIDMWSLGCMAAAMYLGTVLYPGRSEYDMMRYIVETQGQPRHHMLNPGLKTCTFFQRDSITTHWKLKQPPSRTANQLNSPPHAERSSVVQPNCIRAHRCTSNQTTKSDWSALKRKVDVGHENKNIQSRQTKRSHTDMTFHHRITRNPSKSTSSLKRKMTDGDDTGCKKTKSDFCEKSDNDRKRPHKKTLLVHPPQAAAAQTGVSPRASTGIWLMRDTLTTSDPPAAAMIPTALSMYNVIGGSAWLIMTGRGSAKALLV</sequence>
<dbReference type="PANTHER" id="PTHR24058:SF17">
    <property type="entry name" value="HOMEODOMAIN INTERACTING PROTEIN KINASE, ISOFORM D"/>
    <property type="match status" value="1"/>
</dbReference>
<dbReference type="InterPro" id="IPR017441">
    <property type="entry name" value="Protein_kinase_ATP_BS"/>
</dbReference>
<dbReference type="SMART" id="SM00220">
    <property type="entry name" value="S_TKc"/>
    <property type="match status" value="1"/>
</dbReference>
<dbReference type="Proteomes" id="UP000246464">
    <property type="component" value="Chromosome 11"/>
</dbReference>
<dbReference type="GO" id="GO:0005737">
    <property type="term" value="C:cytoplasm"/>
    <property type="evidence" value="ECO:0007669"/>
    <property type="project" value="TreeGrafter"/>
</dbReference>
<name>A0A2U9BY73_SCOMX</name>
<evidence type="ECO:0000256" key="2">
    <source>
        <dbReference type="ARBA" id="ARBA00022679"/>
    </source>
</evidence>
<dbReference type="PROSITE" id="PS00107">
    <property type="entry name" value="PROTEIN_KINASE_ATP"/>
    <property type="match status" value="1"/>
</dbReference>
<dbReference type="Gene3D" id="3.30.200.20">
    <property type="entry name" value="Phosphorylase Kinase, domain 1"/>
    <property type="match status" value="1"/>
</dbReference>
<keyword evidence="5 6" id="KW-0067">ATP-binding</keyword>
<keyword evidence="10" id="KW-1185">Reference proteome</keyword>
<dbReference type="GO" id="GO:0003677">
    <property type="term" value="F:DNA binding"/>
    <property type="evidence" value="ECO:0007669"/>
    <property type="project" value="UniProtKB-KW"/>
</dbReference>
<keyword evidence="4 9" id="KW-0418">Kinase</keyword>
<evidence type="ECO:0000256" key="4">
    <source>
        <dbReference type="ARBA" id="ARBA00022777"/>
    </source>
</evidence>
<feature type="compositionally biased region" description="Polar residues" evidence="7">
    <location>
        <begin position="202"/>
        <end position="211"/>
    </location>
</feature>
<proteinExistence type="predicted"/>
<dbReference type="EMBL" id="CP026253">
    <property type="protein sequence ID" value="AWP09101.1"/>
    <property type="molecule type" value="Genomic_DNA"/>
</dbReference>
<dbReference type="GO" id="GO:0004713">
    <property type="term" value="F:protein tyrosine kinase activity"/>
    <property type="evidence" value="ECO:0007669"/>
    <property type="project" value="TreeGrafter"/>
</dbReference>
<dbReference type="GO" id="GO:0005524">
    <property type="term" value="F:ATP binding"/>
    <property type="evidence" value="ECO:0007669"/>
    <property type="project" value="UniProtKB-UniRule"/>
</dbReference>
<feature type="region of interest" description="Disordered" evidence="7">
    <location>
        <begin position="198"/>
        <end position="220"/>
    </location>
</feature>
<dbReference type="Gene3D" id="1.10.510.10">
    <property type="entry name" value="Transferase(Phosphotransferase) domain 1"/>
    <property type="match status" value="1"/>
</dbReference>
<reference evidence="9 10" key="1">
    <citation type="submission" date="2017-12" db="EMBL/GenBank/DDBJ databases">
        <title>Integrating genomic resources of turbot (Scophthalmus maximus) in depth evaluation of genetic and physical mapping variation across individuals.</title>
        <authorList>
            <person name="Martinez P."/>
        </authorList>
    </citation>
    <scope>NUCLEOTIDE SEQUENCE [LARGE SCALE GENOMIC DNA]</scope>
</reference>
<feature type="region of interest" description="Disordered" evidence="7">
    <location>
        <begin position="94"/>
        <end position="113"/>
    </location>
</feature>
<gene>
    <name evidence="9" type="ORF">SMAX5B_015283</name>
</gene>
<evidence type="ECO:0000256" key="7">
    <source>
        <dbReference type="SAM" id="MobiDB-lite"/>
    </source>
</evidence>
<evidence type="ECO:0000256" key="5">
    <source>
        <dbReference type="ARBA" id="ARBA00022840"/>
    </source>
</evidence>
<feature type="domain" description="Protein kinase" evidence="8">
    <location>
        <begin position="26"/>
        <end position="242"/>
    </location>
</feature>
<feature type="binding site" evidence="6">
    <location>
        <position position="59"/>
    </location>
    <ligand>
        <name>ATP</name>
        <dbReference type="ChEBI" id="CHEBI:30616"/>
    </ligand>
</feature>
<dbReference type="GO" id="GO:0004674">
    <property type="term" value="F:protein serine/threonine kinase activity"/>
    <property type="evidence" value="ECO:0007669"/>
    <property type="project" value="UniProtKB-KW"/>
</dbReference>
<feature type="compositionally biased region" description="Polar residues" evidence="7">
    <location>
        <begin position="98"/>
        <end position="113"/>
    </location>
</feature>
<dbReference type="GO" id="GO:0005634">
    <property type="term" value="C:nucleus"/>
    <property type="evidence" value="ECO:0007669"/>
    <property type="project" value="TreeGrafter"/>
</dbReference>
<dbReference type="AlphaFoldDB" id="A0A2U9BY73"/>
<dbReference type="InterPro" id="IPR000719">
    <property type="entry name" value="Prot_kinase_dom"/>
</dbReference>
<feature type="region of interest" description="Disordered" evidence="7">
    <location>
        <begin position="276"/>
        <end position="299"/>
    </location>
</feature>
<keyword evidence="9" id="KW-0238">DNA-binding</keyword>